<gene>
    <name evidence="1" type="ORF">ACFO4R_08120</name>
</gene>
<organism evidence="1 2">
    <name type="scientific">Filifactor villosus</name>
    <dbReference type="NCBI Taxonomy" id="29374"/>
    <lineage>
        <taxon>Bacteria</taxon>
        <taxon>Bacillati</taxon>
        <taxon>Bacillota</taxon>
        <taxon>Clostridia</taxon>
        <taxon>Peptostreptococcales</taxon>
        <taxon>Filifactoraceae</taxon>
        <taxon>Filifactor</taxon>
    </lineage>
</organism>
<comment type="caution">
    <text evidence="1">The sequence shown here is derived from an EMBL/GenBank/DDBJ whole genome shotgun (WGS) entry which is preliminary data.</text>
</comment>
<reference evidence="2" key="1">
    <citation type="journal article" date="2019" name="Int. J. Syst. Evol. Microbiol.">
        <title>The Global Catalogue of Microorganisms (GCM) 10K type strain sequencing project: providing services to taxonomists for standard genome sequencing and annotation.</title>
        <authorList>
            <consortium name="The Broad Institute Genomics Platform"/>
            <consortium name="The Broad Institute Genome Sequencing Center for Infectious Disease"/>
            <person name="Wu L."/>
            <person name="Ma J."/>
        </authorList>
    </citation>
    <scope>NUCLEOTIDE SEQUENCE [LARGE SCALE GENOMIC DNA]</scope>
    <source>
        <strain evidence="2">CCUG 46385</strain>
    </source>
</reference>
<protein>
    <submittedName>
        <fullName evidence="1">Uncharacterized protein</fullName>
    </submittedName>
</protein>
<dbReference type="RefSeq" id="WP_379788587.1">
    <property type="nucleotide sequence ID" value="NZ_JBHSHL010000033.1"/>
</dbReference>
<name>A0ABV9QNQ2_9FIRM</name>
<keyword evidence="2" id="KW-1185">Reference proteome</keyword>
<dbReference type="Proteomes" id="UP001595916">
    <property type="component" value="Unassembled WGS sequence"/>
</dbReference>
<accession>A0ABV9QNQ2</accession>
<proteinExistence type="predicted"/>
<evidence type="ECO:0000313" key="2">
    <source>
        <dbReference type="Proteomes" id="UP001595916"/>
    </source>
</evidence>
<evidence type="ECO:0000313" key="1">
    <source>
        <dbReference type="EMBL" id="MFC4805046.1"/>
    </source>
</evidence>
<sequence length="78" mass="9411">MRLIYGKRYRICRRDTDEINKQKQVEVMTFVGNVDDRLLLFRHPIGYKEAFLKRLAGVDYFIEEVSDSFQDDFREGMK</sequence>
<dbReference type="EMBL" id="JBHSHL010000033">
    <property type="protein sequence ID" value="MFC4805046.1"/>
    <property type="molecule type" value="Genomic_DNA"/>
</dbReference>